<evidence type="ECO:0000313" key="7">
    <source>
        <dbReference type="EMBL" id="CAG8547395.1"/>
    </source>
</evidence>
<evidence type="ECO:0000256" key="4">
    <source>
        <dbReference type="PROSITE-ProRule" id="PRU01343"/>
    </source>
</evidence>
<dbReference type="InterPro" id="IPR010666">
    <property type="entry name" value="Znf_GRF"/>
</dbReference>
<dbReference type="Pfam" id="PF06839">
    <property type="entry name" value="Zn_ribbon_GRF"/>
    <property type="match status" value="1"/>
</dbReference>
<feature type="compositionally biased region" description="Acidic residues" evidence="5">
    <location>
        <begin position="289"/>
        <end position="298"/>
    </location>
</feature>
<dbReference type="AlphaFoldDB" id="A0A9N9B129"/>
<feature type="domain" description="GRF-type" evidence="6">
    <location>
        <begin position="39"/>
        <end position="84"/>
    </location>
</feature>
<protein>
    <submittedName>
        <fullName evidence="7">2938_t:CDS:1</fullName>
    </submittedName>
</protein>
<keyword evidence="3" id="KW-0862">Zinc</keyword>
<keyword evidence="8" id="KW-1185">Reference proteome</keyword>
<reference evidence="7" key="1">
    <citation type="submission" date="2021-06" db="EMBL/GenBank/DDBJ databases">
        <authorList>
            <person name="Kallberg Y."/>
            <person name="Tangrot J."/>
            <person name="Rosling A."/>
        </authorList>
    </citation>
    <scope>NUCLEOTIDE SEQUENCE</scope>
    <source>
        <strain evidence="7">FL130A</strain>
    </source>
</reference>
<accession>A0A9N9B129</accession>
<dbReference type="PROSITE" id="PS51999">
    <property type="entry name" value="ZF_GRF"/>
    <property type="match status" value="1"/>
</dbReference>
<evidence type="ECO:0000256" key="2">
    <source>
        <dbReference type="ARBA" id="ARBA00022771"/>
    </source>
</evidence>
<keyword evidence="2 4" id="KW-0863">Zinc-finger</keyword>
<evidence type="ECO:0000259" key="6">
    <source>
        <dbReference type="PROSITE" id="PS51999"/>
    </source>
</evidence>
<feature type="compositionally biased region" description="Low complexity" evidence="5">
    <location>
        <begin position="8"/>
        <end position="30"/>
    </location>
</feature>
<evidence type="ECO:0000256" key="1">
    <source>
        <dbReference type="ARBA" id="ARBA00022723"/>
    </source>
</evidence>
<feature type="region of interest" description="Disordered" evidence="5">
    <location>
        <begin position="1"/>
        <end position="33"/>
    </location>
</feature>
<keyword evidence="1" id="KW-0479">Metal-binding</keyword>
<dbReference type="Proteomes" id="UP000789508">
    <property type="component" value="Unassembled WGS sequence"/>
</dbReference>
<dbReference type="GO" id="GO:0008270">
    <property type="term" value="F:zinc ion binding"/>
    <property type="evidence" value="ECO:0007669"/>
    <property type="project" value="UniProtKB-KW"/>
</dbReference>
<dbReference type="OrthoDB" id="1110941at2759"/>
<dbReference type="EMBL" id="CAJVPS010001684">
    <property type="protein sequence ID" value="CAG8547395.1"/>
    <property type="molecule type" value="Genomic_DNA"/>
</dbReference>
<name>A0A9N9B129_9GLOM</name>
<feature type="region of interest" description="Disordered" evidence="5">
    <location>
        <begin position="276"/>
        <end position="312"/>
    </location>
</feature>
<sequence length="312" mass="35548">MDSQYQDSFQQQTLSSPTPSSPSQFFSPTQEPNQNSIKCHCGLDAILKMATTQRNSGRYFYSCPKYDPENDTIACNFFRWKDVTNKTQIDASSASRQRQRETIVIGTGSPASTSRLSTQIEITDYDKTTSNNNSNVENNITASQLEKTLTNIDDINSSNEDNSNINNNKRSQANAYIVKVASITAKNTSDAAVSSENTRELMILSDSDNESTTAKISSNNFIDSVIKYICEQNKTLSHEKLLKNEARLHVKKLQYEIEQLKQENQELRLQMQSIKNLIPERKRKNKPENEDENENEEEQVLRTGTYKERKIE</sequence>
<evidence type="ECO:0000256" key="3">
    <source>
        <dbReference type="ARBA" id="ARBA00022833"/>
    </source>
</evidence>
<gene>
    <name evidence="7" type="ORF">ALEPTO_LOCUS5707</name>
</gene>
<comment type="caution">
    <text evidence="7">The sequence shown here is derived from an EMBL/GenBank/DDBJ whole genome shotgun (WGS) entry which is preliminary data.</text>
</comment>
<evidence type="ECO:0000313" key="8">
    <source>
        <dbReference type="Proteomes" id="UP000789508"/>
    </source>
</evidence>
<dbReference type="PANTHER" id="PTHR33680">
    <property type="entry name" value="OS07G0190500 PROTEIN"/>
    <property type="match status" value="1"/>
</dbReference>
<evidence type="ECO:0000256" key="5">
    <source>
        <dbReference type="SAM" id="MobiDB-lite"/>
    </source>
</evidence>
<dbReference type="PANTHER" id="PTHR33680:SF1">
    <property type="entry name" value="OS05G0489500 PROTEIN"/>
    <property type="match status" value="1"/>
</dbReference>
<organism evidence="7 8">
    <name type="scientific">Ambispora leptoticha</name>
    <dbReference type="NCBI Taxonomy" id="144679"/>
    <lineage>
        <taxon>Eukaryota</taxon>
        <taxon>Fungi</taxon>
        <taxon>Fungi incertae sedis</taxon>
        <taxon>Mucoromycota</taxon>
        <taxon>Glomeromycotina</taxon>
        <taxon>Glomeromycetes</taxon>
        <taxon>Archaeosporales</taxon>
        <taxon>Ambisporaceae</taxon>
        <taxon>Ambispora</taxon>
    </lineage>
</organism>
<proteinExistence type="predicted"/>